<dbReference type="Gene3D" id="3.40.190.10">
    <property type="entry name" value="Periplasmic binding protein-like II"/>
    <property type="match status" value="2"/>
</dbReference>
<organism evidence="5 6">
    <name type="scientific">Sandaracinus amylolyticus</name>
    <dbReference type="NCBI Taxonomy" id="927083"/>
    <lineage>
        <taxon>Bacteria</taxon>
        <taxon>Pseudomonadati</taxon>
        <taxon>Myxococcota</taxon>
        <taxon>Polyangia</taxon>
        <taxon>Polyangiales</taxon>
        <taxon>Sandaracinaceae</taxon>
        <taxon>Sandaracinus</taxon>
    </lineage>
</organism>
<feature type="binding site" evidence="4">
    <location>
        <position position="162"/>
    </location>
    <ligand>
        <name>molybdate</name>
        <dbReference type="ChEBI" id="CHEBI:36264"/>
    </ligand>
</feature>
<dbReference type="PIRSF" id="PIRSF004846">
    <property type="entry name" value="ModA"/>
    <property type="match status" value="1"/>
</dbReference>
<dbReference type="GO" id="GO:0046872">
    <property type="term" value="F:metal ion binding"/>
    <property type="evidence" value="ECO:0007669"/>
    <property type="project" value="UniProtKB-KW"/>
</dbReference>
<dbReference type="PANTHER" id="PTHR30632:SF0">
    <property type="entry name" value="SULFATE-BINDING PROTEIN"/>
    <property type="match status" value="1"/>
</dbReference>
<proteinExistence type="inferred from homology"/>
<evidence type="ECO:0000313" key="5">
    <source>
        <dbReference type="EMBL" id="AKF10851.1"/>
    </source>
</evidence>
<dbReference type="KEGG" id="samy:DB32_008000"/>
<dbReference type="PANTHER" id="PTHR30632">
    <property type="entry name" value="MOLYBDATE-BINDING PERIPLASMIC PROTEIN"/>
    <property type="match status" value="1"/>
</dbReference>
<protein>
    <submittedName>
        <fullName evidence="5">Molybdenum ABC transporter, periplasmic molybdenum-binding protein ModA</fullName>
    </submittedName>
</protein>
<dbReference type="InterPro" id="IPR005950">
    <property type="entry name" value="ModA"/>
</dbReference>
<dbReference type="STRING" id="927083.DB32_008000"/>
<dbReference type="GO" id="GO:0030973">
    <property type="term" value="F:molybdate ion binding"/>
    <property type="evidence" value="ECO:0007669"/>
    <property type="project" value="TreeGrafter"/>
</dbReference>
<keyword evidence="4" id="KW-0500">Molybdenum</keyword>
<dbReference type="Pfam" id="PF13531">
    <property type="entry name" value="SBP_bac_11"/>
    <property type="match status" value="1"/>
</dbReference>
<evidence type="ECO:0000256" key="1">
    <source>
        <dbReference type="ARBA" id="ARBA00009175"/>
    </source>
</evidence>
<dbReference type="OrthoDB" id="9785015at2"/>
<feature type="binding site" evidence="4">
    <location>
        <position position="57"/>
    </location>
    <ligand>
        <name>molybdate</name>
        <dbReference type="ChEBI" id="CHEBI:36264"/>
    </ligand>
</feature>
<feature type="binding site" evidence="4">
    <location>
        <position position="29"/>
    </location>
    <ligand>
        <name>molybdate</name>
        <dbReference type="ChEBI" id="CHEBI:36264"/>
    </ligand>
</feature>
<gene>
    <name evidence="5" type="ORF">DB32_008000</name>
</gene>
<dbReference type="EMBL" id="CP011125">
    <property type="protein sequence ID" value="AKF10851.1"/>
    <property type="molecule type" value="Genomic_DNA"/>
</dbReference>
<dbReference type="CDD" id="cd13538">
    <property type="entry name" value="PBP2_ModA_like_1"/>
    <property type="match status" value="1"/>
</dbReference>
<evidence type="ECO:0000256" key="4">
    <source>
        <dbReference type="PIRSR" id="PIRSR004846-1"/>
    </source>
</evidence>
<dbReference type="AlphaFoldDB" id="A0A0F6YMC3"/>
<dbReference type="InterPro" id="IPR050682">
    <property type="entry name" value="ModA/WtpA"/>
</dbReference>
<keyword evidence="6" id="KW-1185">Reference proteome</keyword>
<sequence length="243" mass="26396">MRALALVLLLAACSDPPREDRLVVFAASSLRDTFAEIGDEFERAHPDVELTFQLAGTQQLRAQIEQGAPADVLASADVQHVDELVRAGLVASPVVFAHNEPVIVVAPDVPVRALEDLPAATRIVIGAESVPIGRYTRRILERLPAELRARIEARIVSHELDVRAVLAKVRLGEADAGIVYRTDARSAGDEVRVVSIPPERNVVAEYPIAITTNAAHPALAREFVELVRSERGRRVLAEHGFAP</sequence>
<dbReference type="GO" id="GO:0015689">
    <property type="term" value="P:molybdate ion transport"/>
    <property type="evidence" value="ECO:0007669"/>
    <property type="project" value="InterPro"/>
</dbReference>
<evidence type="ECO:0000256" key="3">
    <source>
        <dbReference type="ARBA" id="ARBA00022729"/>
    </source>
</evidence>
<keyword evidence="3" id="KW-0732">Signal</keyword>
<comment type="similarity">
    <text evidence="1">Belongs to the bacterial solute-binding protein ModA family.</text>
</comment>
<dbReference type="SUPFAM" id="SSF53850">
    <property type="entry name" value="Periplasmic binding protein-like II"/>
    <property type="match status" value="1"/>
</dbReference>
<evidence type="ECO:0000256" key="2">
    <source>
        <dbReference type="ARBA" id="ARBA00022723"/>
    </source>
</evidence>
<dbReference type="RefSeq" id="WP_053237779.1">
    <property type="nucleotide sequence ID" value="NZ_CP011125.1"/>
</dbReference>
<feature type="binding site" evidence="4">
    <location>
        <position position="180"/>
    </location>
    <ligand>
        <name>molybdate</name>
        <dbReference type="ChEBI" id="CHEBI:36264"/>
    </ligand>
</feature>
<reference evidence="5 6" key="1">
    <citation type="submission" date="2015-03" db="EMBL/GenBank/DDBJ databases">
        <title>Genome assembly of Sandaracinus amylolyticus DSM 53668.</title>
        <authorList>
            <person name="Sharma G."/>
            <person name="Subramanian S."/>
        </authorList>
    </citation>
    <scope>NUCLEOTIDE SEQUENCE [LARGE SCALE GENOMIC DNA]</scope>
    <source>
        <strain evidence="5 6">DSM 53668</strain>
    </source>
</reference>
<evidence type="ECO:0000313" key="6">
    <source>
        <dbReference type="Proteomes" id="UP000034883"/>
    </source>
</evidence>
<dbReference type="Proteomes" id="UP000034883">
    <property type="component" value="Chromosome"/>
</dbReference>
<accession>A0A0F6YMC3</accession>
<name>A0A0F6YMC3_9BACT</name>
<keyword evidence="2 4" id="KW-0479">Metal-binding</keyword>
<dbReference type="NCBIfam" id="TIGR01256">
    <property type="entry name" value="modA"/>
    <property type="match status" value="1"/>
</dbReference>